<dbReference type="InterPro" id="IPR003497">
    <property type="entry name" value="BRO_N_domain"/>
</dbReference>
<gene>
    <name evidence="2" type="ORF">BG258_05695</name>
</gene>
<dbReference type="InterPro" id="IPR005039">
    <property type="entry name" value="Ant_C"/>
</dbReference>
<comment type="caution">
    <text evidence="2">The sequence shown here is derived from an EMBL/GenBank/DDBJ whole genome shotgun (WGS) entry which is preliminary data.</text>
</comment>
<dbReference type="Proteomes" id="UP000094784">
    <property type="component" value="Unassembled WGS sequence"/>
</dbReference>
<evidence type="ECO:0000259" key="1">
    <source>
        <dbReference type="PROSITE" id="PS51750"/>
    </source>
</evidence>
<name>A0A1E4R4Q4_9BACI</name>
<dbReference type="RefSeq" id="WP_069480515.1">
    <property type="nucleotide sequence ID" value="NZ_KV766182.1"/>
</dbReference>
<accession>A0A1E4R4Q4</accession>
<dbReference type="PANTHER" id="PTHR36180">
    <property type="entry name" value="DNA-BINDING PROTEIN-RELATED-RELATED"/>
    <property type="match status" value="1"/>
</dbReference>
<sequence length="259" mass="29668">MIQLQVIHEQEILTKKFKVYGSPESPLFLAKDVADWIEHSNTRMMLKSVDDEEKVVNNVYTLGGTQESWFLTEDGLYEVLMQSRKPIAKYFKKQVKNILKEIRLNGGYIATNEDDDEMTILAKGFLIAQKTIESNKKKIVEQQLIIEAQKPKVLFAEAIQASETTILIGEFAKILKQNGVDVGQQRFFEWLRENGYLIKRKGSDYNSPTQKSMELGLFEIKETPIYHNSGDISISRTSKITGKGQAYFINKFLDKVVAM</sequence>
<dbReference type="AlphaFoldDB" id="A0A1E4R4Q4"/>
<dbReference type="Pfam" id="PF02498">
    <property type="entry name" value="Bro-N"/>
    <property type="match status" value="1"/>
</dbReference>
<dbReference type="EMBL" id="MECQ01000001">
    <property type="protein sequence ID" value="ODV55429.1"/>
    <property type="molecule type" value="Genomic_DNA"/>
</dbReference>
<reference evidence="2 3" key="1">
    <citation type="submission" date="2016-09" db="EMBL/GenBank/DDBJ databases">
        <title>Draft genome sequence of the soil isolate, Lysinibacillus fusiformis M5, a potential hypoxanthine producer.</title>
        <authorList>
            <person name="Gallegos-Monterrosa R."/>
            <person name="Maroti G."/>
            <person name="Balint B."/>
            <person name="Kovacs A.T."/>
        </authorList>
    </citation>
    <scope>NUCLEOTIDE SEQUENCE [LARGE SCALE GENOMIC DNA]</scope>
    <source>
        <strain evidence="2 3">M5</strain>
    </source>
</reference>
<evidence type="ECO:0000313" key="2">
    <source>
        <dbReference type="EMBL" id="ODV55429.1"/>
    </source>
</evidence>
<dbReference type="Pfam" id="PF03374">
    <property type="entry name" value="ANT"/>
    <property type="match status" value="1"/>
</dbReference>
<dbReference type="PANTHER" id="PTHR36180:SF2">
    <property type="entry name" value="BRO FAMILY PROTEIN"/>
    <property type="match status" value="1"/>
</dbReference>
<evidence type="ECO:0000313" key="3">
    <source>
        <dbReference type="Proteomes" id="UP000094784"/>
    </source>
</evidence>
<protein>
    <submittedName>
        <fullName evidence="2">Antirepressor</fullName>
    </submittedName>
</protein>
<dbReference type="OrthoDB" id="9812611at2"/>
<dbReference type="PROSITE" id="PS51750">
    <property type="entry name" value="BRO_N"/>
    <property type="match status" value="1"/>
</dbReference>
<dbReference type="SMART" id="SM01040">
    <property type="entry name" value="Bro-N"/>
    <property type="match status" value="1"/>
</dbReference>
<dbReference type="GO" id="GO:0003677">
    <property type="term" value="F:DNA binding"/>
    <property type="evidence" value="ECO:0007669"/>
    <property type="project" value="InterPro"/>
</dbReference>
<organism evidence="2 3">
    <name type="scientific">Lysinibacillus fusiformis</name>
    <dbReference type="NCBI Taxonomy" id="28031"/>
    <lineage>
        <taxon>Bacteria</taxon>
        <taxon>Bacillati</taxon>
        <taxon>Bacillota</taxon>
        <taxon>Bacilli</taxon>
        <taxon>Bacillales</taxon>
        <taxon>Bacillaceae</taxon>
        <taxon>Lysinibacillus</taxon>
    </lineage>
</organism>
<proteinExistence type="predicted"/>
<feature type="domain" description="Bro-N" evidence="1">
    <location>
        <begin position="1"/>
        <end position="106"/>
    </location>
</feature>